<dbReference type="OrthoDB" id="7689797at2"/>
<keyword evidence="4 6" id="KW-0472">Membrane</keyword>
<evidence type="ECO:0000313" key="8">
    <source>
        <dbReference type="EMBL" id="TCM77594.1"/>
    </source>
</evidence>
<dbReference type="RefSeq" id="WP_132696442.1">
    <property type="nucleotide sequence ID" value="NZ_SLVM01000029.1"/>
</dbReference>
<dbReference type="InterPro" id="IPR010445">
    <property type="entry name" value="LapA_dom"/>
</dbReference>
<evidence type="ECO:0000313" key="9">
    <source>
        <dbReference type="Proteomes" id="UP000295277"/>
    </source>
</evidence>
<dbReference type="Pfam" id="PF06305">
    <property type="entry name" value="LapA_dom"/>
    <property type="match status" value="1"/>
</dbReference>
<dbReference type="EMBL" id="SLVM01000029">
    <property type="protein sequence ID" value="TCM77594.1"/>
    <property type="molecule type" value="Genomic_DNA"/>
</dbReference>
<organism evidence="8 9">
    <name type="scientific">Rhodovulum steppense</name>
    <dbReference type="NCBI Taxonomy" id="540251"/>
    <lineage>
        <taxon>Bacteria</taxon>
        <taxon>Pseudomonadati</taxon>
        <taxon>Pseudomonadota</taxon>
        <taxon>Alphaproteobacteria</taxon>
        <taxon>Rhodobacterales</taxon>
        <taxon>Paracoccaceae</taxon>
        <taxon>Rhodovulum</taxon>
    </lineage>
</organism>
<dbReference type="GO" id="GO:0005886">
    <property type="term" value="C:plasma membrane"/>
    <property type="evidence" value="ECO:0007669"/>
    <property type="project" value="InterPro"/>
</dbReference>
<feature type="domain" description="Lipopolysaccharide assembly protein A" evidence="7">
    <location>
        <begin position="23"/>
        <end position="95"/>
    </location>
</feature>
<keyword evidence="3 6" id="KW-1133">Transmembrane helix</keyword>
<feature type="transmembrane region" description="Helical" evidence="6">
    <location>
        <begin position="48"/>
        <end position="68"/>
    </location>
</feature>
<feature type="coiled-coil region" evidence="5">
    <location>
        <begin position="73"/>
        <end position="107"/>
    </location>
</feature>
<keyword evidence="9" id="KW-1185">Reference proteome</keyword>
<dbReference type="Proteomes" id="UP000295277">
    <property type="component" value="Unassembled WGS sequence"/>
</dbReference>
<reference evidence="8 9" key="1">
    <citation type="submission" date="2019-03" db="EMBL/GenBank/DDBJ databases">
        <title>Genomic Encyclopedia of Type Strains, Phase IV (KMG-IV): sequencing the most valuable type-strain genomes for metagenomic binning, comparative biology and taxonomic classification.</title>
        <authorList>
            <person name="Goeker M."/>
        </authorList>
    </citation>
    <scope>NUCLEOTIDE SEQUENCE [LARGE SCALE GENOMIC DNA]</scope>
    <source>
        <strain evidence="8 9">DSM 21153</strain>
    </source>
</reference>
<dbReference type="AlphaFoldDB" id="A0A4R1YKX0"/>
<gene>
    <name evidence="8" type="ORF">EV216_12920</name>
</gene>
<sequence length="121" mass="13721">MRAIRYLFLLLLAICLVVVAMANRQDVTLNLLPDELASFSGIAWSIELPLYVVGFGGILVGVLLGFFWEWLRESKYRSQASRQRREAAKLKRELDKVKADKHKTEGRDEILALLETDGKTG</sequence>
<name>A0A4R1YKX0_9RHOB</name>
<keyword evidence="2 6" id="KW-0812">Transmembrane</keyword>
<evidence type="ECO:0000259" key="7">
    <source>
        <dbReference type="Pfam" id="PF06305"/>
    </source>
</evidence>
<comment type="caution">
    <text evidence="8">The sequence shown here is derived from an EMBL/GenBank/DDBJ whole genome shotgun (WGS) entry which is preliminary data.</text>
</comment>
<keyword evidence="5" id="KW-0175">Coiled coil</keyword>
<evidence type="ECO:0000256" key="4">
    <source>
        <dbReference type="ARBA" id="ARBA00023136"/>
    </source>
</evidence>
<accession>A0A4R1YKX0</accession>
<evidence type="ECO:0000256" key="6">
    <source>
        <dbReference type="SAM" id="Phobius"/>
    </source>
</evidence>
<proteinExistence type="predicted"/>
<evidence type="ECO:0000256" key="1">
    <source>
        <dbReference type="ARBA" id="ARBA00022475"/>
    </source>
</evidence>
<evidence type="ECO:0000256" key="5">
    <source>
        <dbReference type="SAM" id="Coils"/>
    </source>
</evidence>
<evidence type="ECO:0000256" key="3">
    <source>
        <dbReference type="ARBA" id="ARBA00022989"/>
    </source>
</evidence>
<protein>
    <submittedName>
        <fullName evidence="8">Uncharacterized protein DUF1049</fullName>
    </submittedName>
</protein>
<evidence type="ECO:0000256" key="2">
    <source>
        <dbReference type="ARBA" id="ARBA00022692"/>
    </source>
</evidence>
<keyword evidence="1" id="KW-1003">Cell membrane</keyword>